<feature type="transmembrane region" description="Helical" evidence="1">
    <location>
        <begin position="177"/>
        <end position="199"/>
    </location>
</feature>
<feature type="transmembrane region" description="Helical" evidence="1">
    <location>
        <begin position="30"/>
        <end position="52"/>
    </location>
</feature>
<protein>
    <recommendedName>
        <fullName evidence="2">DUF6534 domain-containing protein</fullName>
    </recommendedName>
</protein>
<evidence type="ECO:0000313" key="4">
    <source>
        <dbReference type="Proteomes" id="UP000567179"/>
    </source>
</evidence>
<sequence>MSLPNAFAAAAANTTTPAVLPGVVSKAGPIYLGILLNWALYGILVVQVYIYYSAFKRDQWSARILVAVLFFLDSLQSILLAHDGFATFAAGFGNTHALNSILIVWISVPLISAIVSTLVQNFFAYRIYILSGKNIWIPALIICTSWMQGISSLLAAVKAEQVQLYSLLEAHAHLEIVIWHAGSAGCDVIIACAMCYYLWKRDTGMNKTHALIIRLITLTIETGTATATVALISLILFFALPSQIYFITPSFLAAKLYANTVVLIFNNRAQISQARNHVSHSTFSMDGVQIRQDTGMSGVAHSQLHFGTNSFNDGVQVSKSVSVWEDNKNADLELSTMNGPHAV</sequence>
<dbReference type="Proteomes" id="UP000567179">
    <property type="component" value="Unassembled WGS sequence"/>
</dbReference>
<accession>A0A8H5BA98</accession>
<dbReference type="AlphaFoldDB" id="A0A8H5BA98"/>
<keyword evidence="1" id="KW-0812">Transmembrane</keyword>
<keyword evidence="1" id="KW-0472">Membrane</keyword>
<comment type="caution">
    <text evidence="3">The sequence shown here is derived from an EMBL/GenBank/DDBJ whole genome shotgun (WGS) entry which is preliminary data.</text>
</comment>
<dbReference type="PANTHER" id="PTHR40465">
    <property type="entry name" value="CHROMOSOME 1, WHOLE GENOME SHOTGUN SEQUENCE"/>
    <property type="match status" value="1"/>
</dbReference>
<organism evidence="3 4">
    <name type="scientific">Psilocybe cf. subviscida</name>
    <dbReference type="NCBI Taxonomy" id="2480587"/>
    <lineage>
        <taxon>Eukaryota</taxon>
        <taxon>Fungi</taxon>
        <taxon>Dikarya</taxon>
        <taxon>Basidiomycota</taxon>
        <taxon>Agaricomycotina</taxon>
        <taxon>Agaricomycetes</taxon>
        <taxon>Agaricomycetidae</taxon>
        <taxon>Agaricales</taxon>
        <taxon>Agaricineae</taxon>
        <taxon>Strophariaceae</taxon>
        <taxon>Psilocybe</taxon>
    </lineage>
</organism>
<dbReference type="OrthoDB" id="2923821at2759"/>
<evidence type="ECO:0000256" key="1">
    <source>
        <dbReference type="SAM" id="Phobius"/>
    </source>
</evidence>
<evidence type="ECO:0000313" key="3">
    <source>
        <dbReference type="EMBL" id="KAF5319569.1"/>
    </source>
</evidence>
<keyword evidence="1" id="KW-1133">Transmembrane helix</keyword>
<reference evidence="3 4" key="1">
    <citation type="journal article" date="2020" name="ISME J.">
        <title>Uncovering the hidden diversity of litter-decomposition mechanisms in mushroom-forming fungi.</title>
        <authorList>
            <person name="Floudas D."/>
            <person name="Bentzer J."/>
            <person name="Ahren D."/>
            <person name="Johansson T."/>
            <person name="Persson P."/>
            <person name="Tunlid A."/>
        </authorList>
    </citation>
    <scope>NUCLEOTIDE SEQUENCE [LARGE SCALE GENOMIC DNA]</scope>
    <source>
        <strain evidence="3 4">CBS 101986</strain>
    </source>
</reference>
<dbReference type="PANTHER" id="PTHR40465:SF1">
    <property type="entry name" value="DUF6534 DOMAIN-CONTAINING PROTEIN"/>
    <property type="match status" value="1"/>
</dbReference>
<dbReference type="InterPro" id="IPR045339">
    <property type="entry name" value="DUF6534"/>
</dbReference>
<evidence type="ECO:0000259" key="2">
    <source>
        <dbReference type="Pfam" id="PF20152"/>
    </source>
</evidence>
<keyword evidence="4" id="KW-1185">Reference proteome</keyword>
<feature type="transmembrane region" description="Helical" evidence="1">
    <location>
        <begin position="244"/>
        <end position="265"/>
    </location>
</feature>
<feature type="transmembrane region" description="Helical" evidence="1">
    <location>
        <begin position="211"/>
        <end position="238"/>
    </location>
</feature>
<feature type="transmembrane region" description="Helical" evidence="1">
    <location>
        <begin position="64"/>
        <end position="82"/>
    </location>
</feature>
<feature type="transmembrane region" description="Helical" evidence="1">
    <location>
        <begin position="102"/>
        <end position="123"/>
    </location>
</feature>
<dbReference type="Pfam" id="PF20152">
    <property type="entry name" value="DUF6534"/>
    <property type="match status" value="1"/>
</dbReference>
<feature type="domain" description="DUF6534" evidence="2">
    <location>
        <begin position="183"/>
        <end position="269"/>
    </location>
</feature>
<dbReference type="EMBL" id="JAACJJ010000029">
    <property type="protein sequence ID" value="KAF5319569.1"/>
    <property type="molecule type" value="Genomic_DNA"/>
</dbReference>
<gene>
    <name evidence="3" type="ORF">D9619_008591</name>
</gene>
<proteinExistence type="predicted"/>
<name>A0A8H5BA98_9AGAR</name>
<feature type="transmembrane region" description="Helical" evidence="1">
    <location>
        <begin position="135"/>
        <end position="157"/>
    </location>
</feature>